<comment type="caution">
    <text evidence="1">The sequence shown here is derived from an EMBL/GenBank/DDBJ whole genome shotgun (WGS) entry which is preliminary data.</text>
</comment>
<proteinExistence type="predicted"/>
<accession>A0A8G2BYQ6</accession>
<reference evidence="1 2" key="1">
    <citation type="submission" date="2016-10" db="EMBL/GenBank/DDBJ databases">
        <authorList>
            <person name="Varghese N."/>
            <person name="Submissions S."/>
        </authorList>
    </citation>
    <scope>NUCLEOTIDE SEQUENCE [LARGE SCALE GENOMIC DNA]</scope>
    <source>
        <strain evidence="1 2">DSM 29073</strain>
    </source>
</reference>
<gene>
    <name evidence="1" type="ORF">SAMN05444001_1229</name>
</gene>
<dbReference type="RefSeq" id="WP_103984270.1">
    <property type="nucleotide sequence ID" value="NZ_FNVS01000022.1"/>
</dbReference>
<name>A0A8G2BYQ6_9BACT</name>
<evidence type="ECO:0000313" key="2">
    <source>
        <dbReference type="Proteomes" id="UP000236725"/>
    </source>
</evidence>
<evidence type="ECO:0000313" key="1">
    <source>
        <dbReference type="EMBL" id="SEG22900.1"/>
    </source>
</evidence>
<dbReference type="Proteomes" id="UP000236725">
    <property type="component" value="Unassembled WGS sequence"/>
</dbReference>
<dbReference type="AlphaFoldDB" id="A0A8G2BYQ6"/>
<sequence>MLLNTQYGIVRTNIFLLYLFLSVFASCNKGAVTGKTSLGDDWDAVASVTIENNDTIIVCDLSKVTKQKILPISLFVDSISYIILENGDDALISKRLSNVYTTSNYIGVTAGSYSPFKLFRKNGAFICNIGTIGQGVGEYVAIDAAYMDEENDRIYILPYSSDKILVYNFNAKYLFDIKLIERTVYGSSIRVDTKKESVLVTNSIVGTPNYFVWIQDFNGNLKQGIKSADYFKNLSESYDESTLTRFRTDNVELFRFGYRNTNEYLYHYDIVSNRLIPQFKVINADENLSIMIHELPFYYVIEEACSVAPNQDELETRKIIVDKKTLKGCIVDGFQLLDDLVYNDYCLFTQMHGAEFAILDMSSIIENRIKKIDKKTTNILFLEKEISDQKKDQEDECSVVFIGKFKW</sequence>
<protein>
    <submittedName>
        <fullName evidence="1">6-bladed beta-propeller protein</fullName>
    </submittedName>
</protein>
<dbReference type="EMBL" id="FNVS01000022">
    <property type="protein sequence ID" value="SEG22900.1"/>
    <property type="molecule type" value="Genomic_DNA"/>
</dbReference>
<dbReference type="Pfam" id="PF17170">
    <property type="entry name" value="DUF5128"/>
    <property type="match status" value="1"/>
</dbReference>
<organism evidence="1 2">
    <name type="scientific">Parabacteroides chinchillae</name>
    <dbReference type="NCBI Taxonomy" id="871327"/>
    <lineage>
        <taxon>Bacteria</taxon>
        <taxon>Pseudomonadati</taxon>
        <taxon>Bacteroidota</taxon>
        <taxon>Bacteroidia</taxon>
        <taxon>Bacteroidales</taxon>
        <taxon>Tannerellaceae</taxon>
        <taxon>Parabacteroides</taxon>
    </lineage>
</organism>
<keyword evidence="2" id="KW-1185">Reference proteome</keyword>